<accession>A0A7J8ERL9</accession>
<dbReference type="InParanoid" id="A0A7J8ERL9"/>
<dbReference type="Proteomes" id="UP000550707">
    <property type="component" value="Unassembled WGS sequence"/>
</dbReference>
<dbReference type="EMBL" id="JACASF010000013">
    <property type="protein sequence ID" value="KAF6437961.1"/>
    <property type="molecule type" value="Genomic_DNA"/>
</dbReference>
<protein>
    <submittedName>
        <fullName evidence="1">Uncharacterized protein</fullName>
    </submittedName>
</protein>
<sequence>MSSPSFLASFPCITLFSLNPGKPQVPLYPGWPDLHLLSSHDHKQFLLSLLKYLVILLNPAIAAKEKQPMFCKAVGLTTAWNSTLLQKASPAGFVAGNLYISPAFSSWPRRGIVHESDAGSVCTVAICVHT</sequence>
<keyword evidence="2" id="KW-1185">Reference proteome</keyword>
<evidence type="ECO:0000313" key="1">
    <source>
        <dbReference type="EMBL" id="KAF6437961.1"/>
    </source>
</evidence>
<organism evidence="1 2">
    <name type="scientific">Molossus molossus</name>
    <name type="common">Pallas' mastiff bat</name>
    <name type="synonym">Vespertilio molossus</name>
    <dbReference type="NCBI Taxonomy" id="27622"/>
    <lineage>
        <taxon>Eukaryota</taxon>
        <taxon>Metazoa</taxon>
        <taxon>Chordata</taxon>
        <taxon>Craniata</taxon>
        <taxon>Vertebrata</taxon>
        <taxon>Euteleostomi</taxon>
        <taxon>Mammalia</taxon>
        <taxon>Eutheria</taxon>
        <taxon>Laurasiatheria</taxon>
        <taxon>Chiroptera</taxon>
        <taxon>Yangochiroptera</taxon>
        <taxon>Molossidae</taxon>
        <taxon>Molossus</taxon>
    </lineage>
</organism>
<proteinExistence type="predicted"/>
<reference evidence="1 2" key="1">
    <citation type="journal article" date="2020" name="Nature">
        <title>Six reference-quality genomes reveal evolution of bat adaptations.</title>
        <authorList>
            <person name="Jebb D."/>
            <person name="Huang Z."/>
            <person name="Pippel M."/>
            <person name="Hughes G.M."/>
            <person name="Lavrichenko K."/>
            <person name="Devanna P."/>
            <person name="Winkler S."/>
            <person name="Jermiin L.S."/>
            <person name="Skirmuntt E.C."/>
            <person name="Katzourakis A."/>
            <person name="Burkitt-Gray L."/>
            <person name="Ray D.A."/>
            <person name="Sullivan K.A.M."/>
            <person name="Roscito J.G."/>
            <person name="Kirilenko B.M."/>
            <person name="Davalos L.M."/>
            <person name="Corthals A.P."/>
            <person name="Power M.L."/>
            <person name="Jones G."/>
            <person name="Ransome R.D."/>
            <person name="Dechmann D.K.N."/>
            <person name="Locatelli A.G."/>
            <person name="Puechmaille S.J."/>
            <person name="Fedrigo O."/>
            <person name="Jarvis E.D."/>
            <person name="Hiller M."/>
            <person name="Vernes S.C."/>
            <person name="Myers E.W."/>
            <person name="Teeling E.C."/>
        </authorList>
    </citation>
    <scope>NUCLEOTIDE SEQUENCE [LARGE SCALE GENOMIC DNA]</scope>
    <source>
        <strain evidence="1">MMolMol1</strain>
        <tissue evidence="1">Muscle</tissue>
    </source>
</reference>
<gene>
    <name evidence="1" type="ORF">HJG59_008676</name>
</gene>
<name>A0A7J8ERL9_MOLMO</name>
<dbReference type="AlphaFoldDB" id="A0A7J8ERL9"/>
<evidence type="ECO:0000313" key="2">
    <source>
        <dbReference type="Proteomes" id="UP000550707"/>
    </source>
</evidence>
<comment type="caution">
    <text evidence="1">The sequence shown here is derived from an EMBL/GenBank/DDBJ whole genome shotgun (WGS) entry which is preliminary data.</text>
</comment>